<sequence length="184" mass="19225">MSGMRGGRTGRRGFLALLGGAVLAPAAGAAGCAGLRPNEDHLRVRTDVEPLHKRFAALGQLSDAHWLGYDLDGAGKRQTLPGPDARIRLVGVARMAPGTVAATLAAAPAGERFETVDLAGDVPAPLAPHVPDRAGWRASTAYDLTVLSRDPAQPGAAGNDRADGRFLLHEAGDRVWFDAVFLYA</sequence>
<dbReference type="EMBL" id="JBIUYY010000018">
    <property type="protein sequence ID" value="MFJ2825524.1"/>
    <property type="molecule type" value="Genomic_DNA"/>
</dbReference>
<evidence type="ECO:0000313" key="3">
    <source>
        <dbReference type="Proteomes" id="UP001617351"/>
    </source>
</evidence>
<keyword evidence="3" id="KW-1185">Reference proteome</keyword>
<evidence type="ECO:0000256" key="1">
    <source>
        <dbReference type="SAM" id="SignalP"/>
    </source>
</evidence>
<organism evidence="2 3">
    <name type="scientific">Streptomyces toxytricini</name>
    <name type="common">Actinomyces toxytricini</name>
    <dbReference type="NCBI Taxonomy" id="67369"/>
    <lineage>
        <taxon>Bacteria</taxon>
        <taxon>Bacillati</taxon>
        <taxon>Actinomycetota</taxon>
        <taxon>Actinomycetes</taxon>
        <taxon>Kitasatosporales</taxon>
        <taxon>Streptomycetaceae</taxon>
        <taxon>Streptomyces</taxon>
    </lineage>
</organism>
<feature type="chain" id="PRO_5045813178" evidence="1">
    <location>
        <begin position="30"/>
        <end position="184"/>
    </location>
</feature>
<dbReference type="RefSeq" id="WP_402386939.1">
    <property type="nucleotide sequence ID" value="NZ_JBIUYY010000018.1"/>
</dbReference>
<keyword evidence="1" id="KW-0732">Signal</keyword>
<accession>A0ABW8EQH2</accession>
<reference evidence="2 3" key="1">
    <citation type="submission" date="2024-10" db="EMBL/GenBank/DDBJ databases">
        <title>The Natural Products Discovery Center: Release of the First 8490 Sequenced Strains for Exploring Actinobacteria Biosynthetic Diversity.</title>
        <authorList>
            <person name="Kalkreuter E."/>
            <person name="Kautsar S.A."/>
            <person name="Yang D."/>
            <person name="Bader C.D."/>
            <person name="Teijaro C.N."/>
            <person name="Fluegel L."/>
            <person name="Davis C.M."/>
            <person name="Simpson J.R."/>
            <person name="Lauterbach L."/>
            <person name="Steele A.D."/>
            <person name="Gui C."/>
            <person name="Meng S."/>
            <person name="Li G."/>
            <person name="Viehrig K."/>
            <person name="Ye F."/>
            <person name="Su P."/>
            <person name="Kiefer A.F."/>
            <person name="Nichols A."/>
            <person name="Cepeda A.J."/>
            <person name="Yan W."/>
            <person name="Fan B."/>
            <person name="Jiang Y."/>
            <person name="Adhikari A."/>
            <person name="Zheng C.-J."/>
            <person name="Schuster L."/>
            <person name="Cowan T.M."/>
            <person name="Smanski M.J."/>
            <person name="Chevrette M.G."/>
            <person name="De Carvalho L.P.S."/>
            <person name="Shen B."/>
        </authorList>
    </citation>
    <scope>NUCLEOTIDE SEQUENCE [LARGE SCALE GENOMIC DNA]</scope>
    <source>
        <strain evidence="2 3">NPDC087220</strain>
    </source>
</reference>
<feature type="signal peptide" evidence="1">
    <location>
        <begin position="1"/>
        <end position="29"/>
    </location>
</feature>
<proteinExistence type="predicted"/>
<comment type="caution">
    <text evidence="2">The sequence shown here is derived from an EMBL/GenBank/DDBJ whole genome shotgun (WGS) entry which is preliminary data.</text>
</comment>
<name>A0ABW8EQH2_STRT5</name>
<protein>
    <submittedName>
        <fullName evidence="2">Uncharacterized protein</fullName>
    </submittedName>
</protein>
<dbReference type="Proteomes" id="UP001617351">
    <property type="component" value="Unassembled WGS sequence"/>
</dbReference>
<evidence type="ECO:0000313" key="2">
    <source>
        <dbReference type="EMBL" id="MFJ2825524.1"/>
    </source>
</evidence>
<dbReference type="PROSITE" id="PS51257">
    <property type="entry name" value="PROKAR_LIPOPROTEIN"/>
    <property type="match status" value="1"/>
</dbReference>
<gene>
    <name evidence="2" type="ORF">ACIO7M_31065</name>
</gene>